<dbReference type="AlphaFoldDB" id="F9QDR1"/>
<keyword evidence="3" id="KW-1003">Cell membrane</keyword>
<keyword evidence="7 8" id="KW-0472">Membrane</keyword>
<dbReference type="RefSeq" id="WP_006886632.1">
    <property type="nucleotide sequence ID" value="NZ_AFVJ01000024.1"/>
</dbReference>
<keyword evidence="6" id="KW-0406">Ion transport</keyword>
<feature type="transmembrane region" description="Helical" evidence="8">
    <location>
        <begin position="523"/>
        <end position="541"/>
    </location>
</feature>
<feature type="transmembrane region" description="Helical" evidence="8">
    <location>
        <begin position="367"/>
        <end position="388"/>
    </location>
</feature>
<gene>
    <name evidence="9" type="ORF">GIG_02673</name>
</gene>
<evidence type="ECO:0000256" key="2">
    <source>
        <dbReference type="ARBA" id="ARBA00022448"/>
    </source>
</evidence>
<evidence type="ECO:0000256" key="5">
    <source>
        <dbReference type="ARBA" id="ARBA00022989"/>
    </source>
</evidence>
<dbReference type="Proteomes" id="UP000005055">
    <property type="component" value="Unassembled WGS sequence"/>
</dbReference>
<feature type="transmembrane region" description="Helical" evidence="8">
    <location>
        <begin position="270"/>
        <end position="293"/>
    </location>
</feature>
<dbReference type="PANTHER" id="PTHR32024">
    <property type="entry name" value="TRK SYSTEM POTASSIUM UPTAKE PROTEIN TRKG-RELATED"/>
    <property type="match status" value="1"/>
</dbReference>
<dbReference type="Pfam" id="PF02386">
    <property type="entry name" value="TrkH"/>
    <property type="match status" value="1"/>
</dbReference>
<keyword evidence="2" id="KW-0813">Transport</keyword>
<accession>F9QDR1</accession>
<dbReference type="GO" id="GO:0005886">
    <property type="term" value="C:plasma membrane"/>
    <property type="evidence" value="ECO:0007669"/>
    <property type="project" value="UniProtKB-SubCell"/>
</dbReference>
<dbReference type="PANTHER" id="PTHR32024:SF1">
    <property type="entry name" value="KTR SYSTEM POTASSIUM UPTAKE PROTEIN B"/>
    <property type="match status" value="1"/>
</dbReference>
<feature type="transmembrane region" description="Helical" evidence="8">
    <location>
        <begin position="228"/>
        <end position="249"/>
    </location>
</feature>
<comment type="subcellular location">
    <subcellularLocation>
        <location evidence="1">Cell membrane</location>
        <topology evidence="1">Multi-pass membrane protein</topology>
    </subcellularLocation>
</comment>
<evidence type="ECO:0000256" key="4">
    <source>
        <dbReference type="ARBA" id="ARBA00022692"/>
    </source>
</evidence>
<proteinExistence type="predicted"/>
<keyword evidence="5 8" id="KW-1133">Transmembrane helix</keyword>
<keyword evidence="10" id="KW-1185">Reference proteome</keyword>
<feature type="transmembrane region" description="Helical" evidence="8">
    <location>
        <begin position="409"/>
        <end position="431"/>
    </location>
</feature>
<evidence type="ECO:0000256" key="6">
    <source>
        <dbReference type="ARBA" id="ARBA00023065"/>
    </source>
</evidence>
<name>F9QDR1_9BACT</name>
<keyword evidence="4 8" id="KW-0812">Transmembrane</keyword>
<feature type="transmembrane region" description="Helical" evidence="8">
    <location>
        <begin position="148"/>
        <end position="166"/>
    </location>
</feature>
<evidence type="ECO:0000313" key="10">
    <source>
        <dbReference type="Proteomes" id="UP000005055"/>
    </source>
</evidence>
<evidence type="ECO:0000313" key="9">
    <source>
        <dbReference type="EMBL" id="EGS29088.1"/>
    </source>
</evidence>
<protein>
    <submittedName>
        <fullName evidence="9">Potassium uptake protein B</fullName>
    </submittedName>
</protein>
<reference evidence="9 10" key="1">
    <citation type="journal article" date="2011" name="J. Bacteriol.">
        <title>Genome Sequence of Duck Pathogen Mycoplasma anatis Strain 1340.</title>
        <authorList>
            <person name="Guo Z."/>
            <person name="Chen P."/>
            <person name="Ren P."/>
            <person name="Kuang S."/>
            <person name="Zhou Z."/>
            <person name="Li Z."/>
            <person name="Liu M."/>
            <person name="Shi D."/>
            <person name="Xiao Y."/>
            <person name="Wang X."/>
            <person name="Zhou R."/>
            <person name="Jin H."/>
            <person name="Bi D."/>
        </authorList>
    </citation>
    <scope>NUCLEOTIDE SEQUENCE [LARGE SCALE GENOMIC DNA]</scope>
    <source>
        <strain evidence="9 10">1340</strain>
    </source>
</reference>
<dbReference type="GO" id="GO:0030001">
    <property type="term" value="P:metal ion transport"/>
    <property type="evidence" value="ECO:0007669"/>
    <property type="project" value="UniProtKB-ARBA"/>
</dbReference>
<sequence length="545" mass="61946">MKKNIQKAIDKISSLKSSISHQKWIFVVYVLIVFLSAILLYSPITQNLESGNKRATFMDAIFTTASSFSDTGILTVPTYSQWNEFGQAIIALLILLGGIGVFSLKLFLINWLFRKKSISLNEINLVNSERGSHNVSQTIRLVIVSLKFLLSAIVVFSFILTLYFYYSEPTQTEGMKEFFNSKGITFNNPHRNFLLSLKFGIFHSISAINNAGFDIIGPNSLMPYYLNYFAQIMFVILFLLGGLGYPTIYDIRKFISHKIKRKSGKYNFSIFTKVSTLTYLITAIIGFLITFLFEYFSKDPNTFWNYEFHGKSFYGNDWQKTFAILFNILSTRSSGFATTDFNHFTSANTIIYSIFMFIGAAPASTGGGIRTTTFAIIILSVFTKIIGLPNIRIFKRSIPNETIYRSTQVFVISILLVLIISFICTTSSPVYSGKGSEFNNFSNYLFITSSAFGTCGLSSGLDLKDYNIASKIALIILMFVGQFGISSTLLLWGRKRNYKNHFNYIESDVAIRLKKKKKNARKLNYGVIFIIYEFHCMHQFSKLLF</sequence>
<feature type="transmembrane region" description="Helical" evidence="8">
    <location>
        <begin position="472"/>
        <end position="492"/>
    </location>
</feature>
<dbReference type="EMBL" id="AFVJ01000024">
    <property type="protein sequence ID" value="EGS29088.1"/>
    <property type="molecule type" value="Genomic_DNA"/>
</dbReference>
<dbReference type="eggNOG" id="COG0168">
    <property type="taxonomic scope" value="Bacteria"/>
</dbReference>
<feature type="transmembrane region" description="Helical" evidence="8">
    <location>
        <begin position="88"/>
        <end position="113"/>
    </location>
</feature>
<organism evidence="9 10">
    <name type="scientific">Mycoplasmopsis anatis 1340</name>
    <dbReference type="NCBI Taxonomy" id="1034808"/>
    <lineage>
        <taxon>Bacteria</taxon>
        <taxon>Bacillati</taxon>
        <taxon>Mycoplasmatota</taxon>
        <taxon>Mycoplasmoidales</taxon>
        <taxon>Metamycoplasmataceae</taxon>
        <taxon>Mycoplasmopsis</taxon>
    </lineage>
</organism>
<comment type="caution">
    <text evidence="9">The sequence shown here is derived from an EMBL/GenBank/DDBJ whole genome shotgun (WGS) entry which is preliminary data.</text>
</comment>
<feature type="transmembrane region" description="Helical" evidence="8">
    <location>
        <begin position="24"/>
        <end position="44"/>
    </location>
</feature>
<evidence type="ECO:0000256" key="7">
    <source>
        <dbReference type="ARBA" id="ARBA00023136"/>
    </source>
</evidence>
<evidence type="ECO:0000256" key="3">
    <source>
        <dbReference type="ARBA" id="ARBA00022475"/>
    </source>
</evidence>
<dbReference type="STRING" id="1034808.GIG_02673"/>
<dbReference type="InterPro" id="IPR003445">
    <property type="entry name" value="Cat_transpt"/>
</dbReference>
<evidence type="ECO:0000256" key="1">
    <source>
        <dbReference type="ARBA" id="ARBA00004651"/>
    </source>
</evidence>
<dbReference type="GO" id="GO:0008324">
    <property type="term" value="F:monoatomic cation transmembrane transporter activity"/>
    <property type="evidence" value="ECO:0007669"/>
    <property type="project" value="InterPro"/>
</dbReference>
<evidence type="ECO:0000256" key="8">
    <source>
        <dbReference type="SAM" id="Phobius"/>
    </source>
</evidence>